<dbReference type="SUPFAM" id="SSF57903">
    <property type="entry name" value="FYVE/PHD zinc finger"/>
    <property type="match status" value="1"/>
</dbReference>
<feature type="compositionally biased region" description="Basic residues" evidence="8">
    <location>
        <begin position="221"/>
        <end position="230"/>
    </location>
</feature>
<feature type="region of interest" description="Disordered" evidence="8">
    <location>
        <begin position="926"/>
        <end position="1037"/>
    </location>
</feature>
<dbReference type="Gene3D" id="1.10.472.30">
    <property type="entry name" value="Transcription elongation factor S-II, central domain"/>
    <property type="match status" value="1"/>
</dbReference>
<evidence type="ECO:0000256" key="8">
    <source>
        <dbReference type="SAM" id="MobiDB-lite"/>
    </source>
</evidence>
<dbReference type="GO" id="GO:0006351">
    <property type="term" value="P:DNA-templated transcription"/>
    <property type="evidence" value="ECO:0007669"/>
    <property type="project" value="InterPro"/>
</dbReference>
<evidence type="ECO:0000313" key="12">
    <source>
        <dbReference type="Proteomes" id="UP001175228"/>
    </source>
</evidence>
<dbReference type="InterPro" id="IPR012921">
    <property type="entry name" value="SPOC_C"/>
</dbReference>
<dbReference type="AlphaFoldDB" id="A0AA39QF59"/>
<evidence type="ECO:0000256" key="1">
    <source>
        <dbReference type="ARBA" id="ARBA00002311"/>
    </source>
</evidence>
<evidence type="ECO:0000256" key="9">
    <source>
        <dbReference type="SAM" id="Phobius"/>
    </source>
</evidence>
<feature type="compositionally biased region" description="Basic and acidic residues" evidence="8">
    <location>
        <begin position="961"/>
        <end position="971"/>
    </location>
</feature>
<feature type="compositionally biased region" description="Basic and acidic residues" evidence="8">
    <location>
        <begin position="978"/>
        <end position="997"/>
    </location>
</feature>
<evidence type="ECO:0000256" key="2">
    <source>
        <dbReference type="ARBA" id="ARBA00011050"/>
    </source>
</evidence>
<keyword evidence="6" id="KW-0862">Zinc</keyword>
<keyword evidence="9" id="KW-0812">Transmembrane</keyword>
<dbReference type="SUPFAM" id="SSF46942">
    <property type="entry name" value="Elongation factor TFIIS domain 2"/>
    <property type="match status" value="1"/>
</dbReference>
<dbReference type="GO" id="GO:0008270">
    <property type="term" value="F:zinc ion binding"/>
    <property type="evidence" value="ECO:0007669"/>
    <property type="project" value="UniProtKB-KW"/>
</dbReference>
<evidence type="ECO:0000259" key="10">
    <source>
        <dbReference type="PROSITE" id="PS51321"/>
    </source>
</evidence>
<reference evidence="11" key="1">
    <citation type="submission" date="2023-06" db="EMBL/GenBank/DDBJ databases">
        <authorList>
            <consortium name="Lawrence Berkeley National Laboratory"/>
            <person name="Ahrendt S."/>
            <person name="Sahu N."/>
            <person name="Indic B."/>
            <person name="Wong-Bajracharya J."/>
            <person name="Merenyi Z."/>
            <person name="Ke H.-M."/>
            <person name="Monk M."/>
            <person name="Kocsube S."/>
            <person name="Drula E."/>
            <person name="Lipzen A."/>
            <person name="Balint B."/>
            <person name="Henrissat B."/>
            <person name="Andreopoulos B."/>
            <person name="Martin F.M."/>
            <person name="Harder C.B."/>
            <person name="Rigling D."/>
            <person name="Ford K.L."/>
            <person name="Foster G.D."/>
            <person name="Pangilinan J."/>
            <person name="Papanicolaou A."/>
            <person name="Barry K."/>
            <person name="LaButti K."/>
            <person name="Viragh M."/>
            <person name="Koriabine M."/>
            <person name="Yan M."/>
            <person name="Riley R."/>
            <person name="Champramary S."/>
            <person name="Plett K.L."/>
            <person name="Tsai I.J."/>
            <person name="Slot J."/>
            <person name="Sipos G."/>
            <person name="Plett J."/>
            <person name="Nagy L.G."/>
            <person name="Grigoriev I.V."/>
        </authorList>
    </citation>
    <scope>NUCLEOTIDE SEQUENCE</scope>
    <source>
        <strain evidence="11">HWK02</strain>
    </source>
</reference>
<dbReference type="InterPro" id="IPR019787">
    <property type="entry name" value="Znf_PHD-finger"/>
</dbReference>
<keyword evidence="4" id="KW-0479">Metal-binding</keyword>
<dbReference type="PROSITE" id="PS51321">
    <property type="entry name" value="TFIIS_CENTRAL"/>
    <property type="match status" value="1"/>
</dbReference>
<keyword evidence="9" id="KW-0472">Membrane</keyword>
<evidence type="ECO:0000256" key="3">
    <source>
        <dbReference type="ARBA" id="ARBA00021616"/>
    </source>
</evidence>
<dbReference type="InterPro" id="IPR011011">
    <property type="entry name" value="Znf_FYVE_PHD"/>
</dbReference>
<keyword evidence="12" id="KW-1185">Reference proteome</keyword>
<dbReference type="PANTHER" id="PTHR11477">
    <property type="entry name" value="TRANSCRIPTION FACTOR S-II ZINC FINGER DOMAIN-CONTAINING PROTEIN"/>
    <property type="match status" value="1"/>
</dbReference>
<dbReference type="PROSITE" id="PS01359">
    <property type="entry name" value="ZF_PHD_1"/>
    <property type="match status" value="1"/>
</dbReference>
<comment type="caution">
    <text evidence="11">The sequence shown here is derived from an EMBL/GenBank/DDBJ whole genome shotgun (WGS) entry which is preliminary data.</text>
</comment>
<dbReference type="InterPro" id="IPR036575">
    <property type="entry name" value="TFIIS_cen_dom_sf"/>
</dbReference>
<feature type="domain" description="TFIIS central" evidence="10">
    <location>
        <begin position="267"/>
        <end position="415"/>
    </location>
</feature>
<dbReference type="InterPro" id="IPR003618">
    <property type="entry name" value="TFIIS_cen_dom"/>
</dbReference>
<dbReference type="Pfam" id="PF00628">
    <property type="entry name" value="PHD"/>
    <property type="match status" value="1"/>
</dbReference>
<dbReference type="Gene3D" id="3.30.40.10">
    <property type="entry name" value="Zinc/RING finger domain, C3HC4 (zinc finger)"/>
    <property type="match status" value="1"/>
</dbReference>
<accession>A0AA39QF59</accession>
<sequence length="1037" mass="113022">MSTRTTRARAALGSPPPSSSAVKQPAKPKGRTDSAPKVTAHPEKENEKSGTKLKTTRIKATKSKKVYCICRKGDDGTPMIQCAECTDWYHFSCVNLTENIAEDIALFRFFSLIIVGSCADFFFFILAAYICPGCTEKTGRRTAMTWEGPNAFEEVASQLPAKAATRRKAPQSDAGEPSESENVPSSEDEYVAENVQPKGGAKRPTRRLSYSSESESDNSKKPARNRRSSHRSPGPSNTLKRKAQAAPHPPPASKKTKTSPESTEDPTRKYCRGKLEDLFCGIFLKYAHVRTKDDGEGSDGTEKKAEELTEEEKEAVLGAARQFANDLEHCVYEIYCDPDKHAGDAYKDRFRTLQFNLSKVDRVVLHKRIVSGKISAKEISTMSSTDLADEETKQSIKIAEQESLEHSILQKTTAPRAKITHKGLQDIEDVNGEVASRRERDREREAEEQERMERERMARLRASQPRQRTMSVSVPPESPVSQNASWGLPPPVPLHDAHAPADSYASARPPVYENAPEPVEPELSLTDLINIDDDPMAEAPTDGASAASPIVSAPELATLNVASPTIGISPFASRPSLPETPLSASFDLNAIWSSRNTEEAKTSQEPSPPQETKDQPIDPEPIAEADDRDFDMFLEEKEPERPLSPGGLQAAFNATEPVWSGKITMPLDSSIPTETPIVARQMGGRPIEVGSPLWRTLFPADLLRIDGRVPVDKSAQFLLQVRLNPSKELIGVAFTPAPDATDNGFMVFADFLIGKGRHGLVFPWGPRPKDAPGREFYIVPLLSTDPIPEFMELLDNLRLPKVRQTNYMIGIWVLNKGELKPPPEPAITPPPTVSPPVPAAPTIPPIPNIPALANLAPPIAPAQIEPAALAAEVAALTPEQIQLMIRTLQGPGGLSIPIPPVPTPAPAPSIPVAPLVPAPLPQSWGINSLSPPQPPHHNGGPPMYGMYPPLAPPPPPPTNSDQRRDYSRPGYDRGGPGDFRERRDSRGGHDRGGDRPRGRGRSRGRGGGNDVNRPVDSGWPRRRPDGGSANGNPSPQW</sequence>
<keyword evidence="7" id="KW-0539">Nucleus</keyword>
<dbReference type="InterPro" id="IPR013083">
    <property type="entry name" value="Znf_RING/FYVE/PHD"/>
</dbReference>
<dbReference type="PANTHER" id="PTHR11477:SF0">
    <property type="entry name" value="IP08861P-RELATED"/>
    <property type="match status" value="1"/>
</dbReference>
<feature type="region of interest" description="Disordered" evidence="8">
    <location>
        <begin position="596"/>
        <end position="623"/>
    </location>
</feature>
<feature type="compositionally biased region" description="Pro residues" evidence="8">
    <location>
        <begin position="949"/>
        <end position="958"/>
    </location>
</feature>
<dbReference type="CDD" id="cd21538">
    <property type="entry name" value="SPOC_TFIIS"/>
    <property type="match status" value="1"/>
</dbReference>
<evidence type="ECO:0000256" key="5">
    <source>
        <dbReference type="ARBA" id="ARBA00022771"/>
    </source>
</evidence>
<comment type="similarity">
    <text evidence="2">Belongs to the BYE1 family.</text>
</comment>
<proteinExistence type="inferred from homology"/>
<gene>
    <name evidence="11" type="ORF">EDD18DRAFT_730932</name>
</gene>
<name>A0AA39QF59_9AGAR</name>
<feature type="compositionally biased region" description="Basic and acidic residues" evidence="8">
    <location>
        <begin position="30"/>
        <end position="50"/>
    </location>
</feature>
<comment type="function">
    <text evidence="1">Negative regulator of transcription elongation.</text>
</comment>
<evidence type="ECO:0000256" key="4">
    <source>
        <dbReference type="ARBA" id="ARBA00022723"/>
    </source>
</evidence>
<keyword evidence="5" id="KW-0863">Zinc-finger</keyword>
<feature type="compositionally biased region" description="Low complexity" evidence="8">
    <location>
        <begin position="936"/>
        <end position="948"/>
    </location>
</feature>
<protein>
    <recommendedName>
        <fullName evidence="3">Transcription factor BYE1</fullName>
    </recommendedName>
</protein>
<dbReference type="SMART" id="SM00249">
    <property type="entry name" value="PHD"/>
    <property type="match status" value="1"/>
</dbReference>
<feature type="region of interest" description="Disordered" evidence="8">
    <location>
        <begin position="1"/>
        <end position="55"/>
    </location>
</feature>
<evidence type="ECO:0000256" key="6">
    <source>
        <dbReference type="ARBA" id="ARBA00022833"/>
    </source>
</evidence>
<dbReference type="InterPro" id="IPR001965">
    <property type="entry name" value="Znf_PHD"/>
</dbReference>
<evidence type="ECO:0000256" key="7">
    <source>
        <dbReference type="ARBA" id="ARBA00023242"/>
    </source>
</evidence>
<feature type="region of interest" description="Disordered" evidence="8">
    <location>
        <begin position="158"/>
        <end position="268"/>
    </location>
</feature>
<dbReference type="Proteomes" id="UP001175228">
    <property type="component" value="Unassembled WGS sequence"/>
</dbReference>
<organism evidence="11 12">
    <name type="scientific">Armillaria luteobubalina</name>
    <dbReference type="NCBI Taxonomy" id="153913"/>
    <lineage>
        <taxon>Eukaryota</taxon>
        <taxon>Fungi</taxon>
        <taxon>Dikarya</taxon>
        <taxon>Basidiomycota</taxon>
        <taxon>Agaricomycotina</taxon>
        <taxon>Agaricomycetes</taxon>
        <taxon>Agaricomycetidae</taxon>
        <taxon>Agaricales</taxon>
        <taxon>Marasmiineae</taxon>
        <taxon>Physalacriaceae</taxon>
        <taxon>Armillaria</taxon>
    </lineage>
</organism>
<evidence type="ECO:0000313" key="11">
    <source>
        <dbReference type="EMBL" id="KAK0501301.1"/>
    </source>
</evidence>
<feature type="compositionally biased region" description="Low complexity" evidence="8">
    <location>
        <begin position="471"/>
        <end position="481"/>
    </location>
</feature>
<dbReference type="InterPro" id="IPR019786">
    <property type="entry name" value="Zinc_finger_PHD-type_CS"/>
</dbReference>
<dbReference type="Pfam" id="PF07744">
    <property type="entry name" value="SPOC"/>
    <property type="match status" value="1"/>
</dbReference>
<feature type="compositionally biased region" description="Basic and acidic residues" evidence="8">
    <location>
        <begin position="435"/>
        <end position="458"/>
    </location>
</feature>
<feature type="region of interest" description="Disordered" evidence="8">
    <location>
        <begin position="420"/>
        <end position="518"/>
    </location>
</feature>
<dbReference type="Pfam" id="PF07500">
    <property type="entry name" value="TFIIS_M"/>
    <property type="match status" value="1"/>
</dbReference>
<feature type="transmembrane region" description="Helical" evidence="9">
    <location>
        <begin position="109"/>
        <end position="130"/>
    </location>
</feature>
<keyword evidence="9" id="KW-1133">Transmembrane helix</keyword>
<dbReference type="GO" id="GO:0005634">
    <property type="term" value="C:nucleus"/>
    <property type="evidence" value="ECO:0007669"/>
    <property type="project" value="TreeGrafter"/>
</dbReference>
<dbReference type="EMBL" id="JAUEPU010000006">
    <property type="protein sequence ID" value="KAK0501301.1"/>
    <property type="molecule type" value="Genomic_DNA"/>
</dbReference>